<proteinExistence type="inferred from homology"/>
<feature type="transmembrane region" description="Helical" evidence="10">
    <location>
        <begin position="68"/>
        <end position="96"/>
    </location>
</feature>
<evidence type="ECO:0000256" key="9">
    <source>
        <dbReference type="ARBA" id="ARBA00049551"/>
    </source>
</evidence>
<feature type="transmembrane region" description="Helical" evidence="10">
    <location>
        <begin position="108"/>
        <end position="126"/>
    </location>
</feature>
<comment type="function">
    <text evidence="1">Core subunit of the mitochondrial membrane respiratory chain NADH dehydrogenase (Complex I) that is believed to belong to the minimal assembly required for catalysis. Complex I functions in the transfer of electrons from NADH to the respiratory chain. The immediate electron acceptor for the enzyme is believed to be ubiquinone.</text>
</comment>
<keyword evidence="10 12" id="KW-0496">Mitochondrion</keyword>
<keyword evidence="10" id="KW-0679">Respiratory chain</keyword>
<keyword evidence="10" id="KW-0830">Ubiquinone</keyword>
<dbReference type="Pfam" id="PF00361">
    <property type="entry name" value="Proton_antipo_M"/>
    <property type="match status" value="1"/>
</dbReference>
<organism evidence="12">
    <name type="scientific">Favites abdita</name>
    <dbReference type="NCBI Taxonomy" id="126655"/>
    <lineage>
        <taxon>Eukaryota</taxon>
        <taxon>Metazoa</taxon>
        <taxon>Cnidaria</taxon>
        <taxon>Anthozoa</taxon>
        <taxon>Hexacorallia</taxon>
        <taxon>Scleractinia</taxon>
        <taxon>Faviina</taxon>
        <taxon>Merulinidae</taxon>
        <taxon>Favites</taxon>
    </lineage>
</organism>
<dbReference type="InterPro" id="IPR010227">
    <property type="entry name" value="NADH_Q_OxRdtase_chainM/4"/>
</dbReference>
<reference evidence="12" key="1">
    <citation type="journal article" date="2017" name="Mitochondrial DNA Part B Resour">
        <title>Next-generation sequencing yields the complete mitogenome of stony coral (Favites abdita).</title>
        <authorList>
            <person name="Niu W."/>
            <person name="Huang H."/>
            <person name="Yu S."/>
        </authorList>
    </citation>
    <scope>NUCLEOTIDE SEQUENCE</scope>
</reference>
<dbReference type="GO" id="GO:0042773">
    <property type="term" value="P:ATP synthesis coupled electron transport"/>
    <property type="evidence" value="ECO:0007669"/>
    <property type="project" value="InterPro"/>
</dbReference>
<feature type="transmembrane region" description="Helical" evidence="10">
    <location>
        <begin position="399"/>
        <end position="425"/>
    </location>
</feature>
<feature type="transmembrane region" description="Helical" evidence="10">
    <location>
        <begin position="30"/>
        <end position="48"/>
    </location>
</feature>
<feature type="transmembrane region" description="Helical" evidence="10">
    <location>
        <begin position="358"/>
        <end position="379"/>
    </location>
</feature>
<evidence type="ECO:0000256" key="10">
    <source>
        <dbReference type="RuleBase" id="RU003297"/>
    </source>
</evidence>
<evidence type="ECO:0000256" key="7">
    <source>
        <dbReference type="ARBA" id="ARBA00022989"/>
    </source>
</evidence>
<feature type="transmembrane region" description="Helical" evidence="10">
    <location>
        <begin position="233"/>
        <end position="254"/>
    </location>
</feature>
<accession>A0A343J695</accession>
<feature type="transmembrane region" description="Helical" evidence="10">
    <location>
        <begin position="266"/>
        <end position="285"/>
    </location>
</feature>
<evidence type="ECO:0000256" key="2">
    <source>
        <dbReference type="ARBA" id="ARBA00004141"/>
    </source>
</evidence>
<comment type="similarity">
    <text evidence="3 10">Belongs to the complex I subunit 4 family.</text>
</comment>
<feature type="transmembrane region" description="Helical" evidence="10">
    <location>
        <begin position="323"/>
        <end position="346"/>
    </location>
</feature>
<feature type="transmembrane region" description="Helical" evidence="10">
    <location>
        <begin position="161"/>
        <end position="184"/>
    </location>
</feature>
<evidence type="ECO:0000256" key="1">
    <source>
        <dbReference type="ARBA" id="ARBA00003257"/>
    </source>
</evidence>
<evidence type="ECO:0000259" key="11">
    <source>
        <dbReference type="Pfam" id="PF00361"/>
    </source>
</evidence>
<dbReference type="EC" id="7.1.1.2" evidence="4 10"/>
<evidence type="ECO:0000256" key="3">
    <source>
        <dbReference type="ARBA" id="ARBA00009025"/>
    </source>
</evidence>
<evidence type="ECO:0000256" key="6">
    <source>
        <dbReference type="ARBA" id="ARBA00022692"/>
    </source>
</evidence>
<comment type="subcellular location">
    <subcellularLocation>
        <location evidence="2">Membrane</location>
        <topology evidence="2">Multi-pass membrane protein</topology>
    </subcellularLocation>
    <subcellularLocation>
        <location evidence="10">Mitochondrion membrane</location>
        <topology evidence="10">Multi-pass membrane protein</topology>
    </subcellularLocation>
</comment>
<sequence length="479" mass="53869">MSLFWLILLVGTIGVMGVSREKKSLLKKRALEWSLAILFSALVSWGGFDGEGHFQFIELVEWGSFLAWGPLLFALDGVSLFFLLLTTFLIPICILISQKSIKFLFKEFLLCLFFLEILLVGVFLVFDLFLFYVFFEGVLIPMFFLIGIWGSREEKVRASFYFFFFTFAGSVFFFFVILFLYQSTGTTNYFLLLNTKLSLSVQKWALVGVFLSFAVKLPLVPFHIWLPQAHVEAPVAGSVILAGILLKLGGYGLLRFSWPLFPEASFYWAPVIVCFSVIAVVYGGLMTCRQIDFKRLVAYSSVAHMGLVPLGIFTHIMEGLVGAVFLMLAHGFVSSALFIGVTFLYDRHHTRLIKYYRGLTLTMPFFAVSMLVLSLSNMGLPLSCNFVGEFFSLLAAFKYYYGVGALVVFGVLFSAIYSLSLFNRISFGGGSNYLLFNRDLSRQEGLTIFPFLIIIFLGGVVPFFVINLVKNSLVFSPIG</sequence>
<dbReference type="InterPro" id="IPR003918">
    <property type="entry name" value="NADH_UbQ_OxRdtase"/>
</dbReference>
<gene>
    <name evidence="12" type="primary">nad4</name>
</gene>
<keyword evidence="7 10" id="KW-1133">Transmembrane helix</keyword>
<keyword evidence="6 10" id="KW-0812">Transmembrane</keyword>
<dbReference type="AlphaFoldDB" id="A0A343J695"/>
<dbReference type="GO" id="GO:0048039">
    <property type="term" value="F:ubiquinone binding"/>
    <property type="evidence" value="ECO:0007669"/>
    <property type="project" value="TreeGrafter"/>
</dbReference>
<dbReference type="GO" id="GO:0003954">
    <property type="term" value="F:NADH dehydrogenase activity"/>
    <property type="evidence" value="ECO:0007669"/>
    <property type="project" value="TreeGrafter"/>
</dbReference>
<evidence type="ECO:0000256" key="4">
    <source>
        <dbReference type="ARBA" id="ARBA00012944"/>
    </source>
</evidence>
<dbReference type="EMBL" id="KY094479">
    <property type="protein sequence ID" value="ASV64466.1"/>
    <property type="molecule type" value="Genomic_DNA"/>
</dbReference>
<feature type="transmembrane region" description="Helical" evidence="10">
    <location>
        <begin position="297"/>
        <end position="317"/>
    </location>
</feature>
<dbReference type="InterPro" id="IPR001750">
    <property type="entry name" value="ND/Mrp_TM"/>
</dbReference>
<name>A0A343J695_9CNID</name>
<keyword evidence="10" id="KW-0520">NAD</keyword>
<evidence type="ECO:0000256" key="8">
    <source>
        <dbReference type="ARBA" id="ARBA00023136"/>
    </source>
</evidence>
<feature type="transmembrane region" description="Helical" evidence="10">
    <location>
        <begin position="446"/>
        <end position="469"/>
    </location>
</feature>
<comment type="catalytic activity">
    <reaction evidence="9 10">
        <text>a ubiquinone + NADH + 5 H(+)(in) = a ubiquinol + NAD(+) + 4 H(+)(out)</text>
        <dbReference type="Rhea" id="RHEA:29091"/>
        <dbReference type="Rhea" id="RHEA-COMP:9565"/>
        <dbReference type="Rhea" id="RHEA-COMP:9566"/>
        <dbReference type="ChEBI" id="CHEBI:15378"/>
        <dbReference type="ChEBI" id="CHEBI:16389"/>
        <dbReference type="ChEBI" id="CHEBI:17976"/>
        <dbReference type="ChEBI" id="CHEBI:57540"/>
        <dbReference type="ChEBI" id="CHEBI:57945"/>
        <dbReference type="EC" id="7.1.1.2"/>
    </reaction>
</comment>
<dbReference type="PANTHER" id="PTHR43507:SF1">
    <property type="entry name" value="NADH-UBIQUINONE OXIDOREDUCTASE CHAIN 4"/>
    <property type="match status" value="1"/>
</dbReference>
<comment type="function">
    <text evidence="10">Core subunit of the mitochondrial membrane respiratory chain NADH dehydrogenase (Complex I) which catalyzes electron transfer from NADH through the respiratory chain, using ubiquinone as an electron acceptor. Essential for the catalytic activity and assembly of complex I.</text>
</comment>
<protein>
    <recommendedName>
        <fullName evidence="5 10">NADH-ubiquinone oxidoreductase chain 4</fullName>
        <ecNumber evidence="4 10">7.1.1.2</ecNumber>
    </recommendedName>
</protein>
<feature type="transmembrane region" description="Helical" evidence="10">
    <location>
        <begin position="204"/>
        <end position="226"/>
    </location>
</feature>
<dbReference type="GO" id="GO:0015990">
    <property type="term" value="P:electron transport coupled proton transport"/>
    <property type="evidence" value="ECO:0007669"/>
    <property type="project" value="TreeGrafter"/>
</dbReference>
<dbReference type="GO" id="GO:0008137">
    <property type="term" value="F:NADH dehydrogenase (ubiquinone) activity"/>
    <property type="evidence" value="ECO:0007669"/>
    <property type="project" value="UniProtKB-UniRule"/>
</dbReference>
<keyword evidence="8 10" id="KW-0472">Membrane</keyword>
<keyword evidence="10" id="KW-0249">Electron transport</keyword>
<dbReference type="GO" id="GO:0031966">
    <property type="term" value="C:mitochondrial membrane"/>
    <property type="evidence" value="ECO:0007669"/>
    <property type="project" value="UniProtKB-SubCell"/>
</dbReference>
<dbReference type="PANTHER" id="PTHR43507">
    <property type="entry name" value="NADH-UBIQUINONE OXIDOREDUCTASE CHAIN 4"/>
    <property type="match status" value="1"/>
</dbReference>
<feature type="domain" description="NADH:quinone oxidoreductase/Mrp antiporter transmembrane" evidence="11">
    <location>
        <begin position="127"/>
        <end position="413"/>
    </location>
</feature>
<dbReference type="NCBIfam" id="TIGR01972">
    <property type="entry name" value="NDH_I_M"/>
    <property type="match status" value="1"/>
</dbReference>
<feature type="transmembrane region" description="Helical" evidence="10">
    <location>
        <begin position="132"/>
        <end position="149"/>
    </location>
</feature>
<dbReference type="PRINTS" id="PR01437">
    <property type="entry name" value="NUOXDRDTASE4"/>
</dbReference>
<geneLocation type="mitochondrion" evidence="12"/>
<evidence type="ECO:0000313" key="12">
    <source>
        <dbReference type="EMBL" id="ASV64466.1"/>
    </source>
</evidence>
<keyword evidence="10" id="KW-0813">Transport</keyword>
<evidence type="ECO:0000256" key="5">
    <source>
        <dbReference type="ARBA" id="ARBA00021006"/>
    </source>
</evidence>